<keyword evidence="7 13" id="KW-0862">Zinc</keyword>
<dbReference type="InterPro" id="IPR024079">
    <property type="entry name" value="MetalloPept_cat_dom_sf"/>
</dbReference>
<proteinExistence type="predicted"/>
<evidence type="ECO:0000256" key="12">
    <source>
        <dbReference type="PROSITE-ProRule" id="PRU01005"/>
    </source>
</evidence>
<evidence type="ECO:0000313" key="17">
    <source>
        <dbReference type="EMBL" id="RMX49892.1"/>
    </source>
</evidence>
<dbReference type="GO" id="GO:0090729">
    <property type="term" value="F:toxin activity"/>
    <property type="evidence" value="ECO:0007669"/>
    <property type="project" value="UniProtKB-KW"/>
</dbReference>
<dbReference type="InterPro" id="IPR034035">
    <property type="entry name" value="Astacin-like_dom"/>
</dbReference>
<gene>
    <name evidence="17" type="ORF">pdam_00014407</name>
</gene>
<keyword evidence="4 13" id="KW-0479">Metal-binding</keyword>
<feature type="active site" evidence="13">
    <location>
        <position position="158"/>
    </location>
</feature>
<accession>A0A3M6U872</accession>
<evidence type="ECO:0000256" key="9">
    <source>
        <dbReference type="ARBA" id="ARBA00023145"/>
    </source>
</evidence>
<evidence type="ECO:0000259" key="15">
    <source>
        <dbReference type="PROSITE" id="PS51670"/>
    </source>
</evidence>
<feature type="binding site" evidence="13">
    <location>
        <position position="726"/>
    </location>
    <ligand>
        <name>Zn(2+)</name>
        <dbReference type="ChEBI" id="CHEBI:29105"/>
        <note>catalytic</note>
    </ligand>
</feature>
<keyword evidence="2" id="KW-0800">Toxin</keyword>
<evidence type="ECO:0000256" key="14">
    <source>
        <dbReference type="RuleBase" id="RU361183"/>
    </source>
</evidence>
<evidence type="ECO:0000256" key="13">
    <source>
        <dbReference type="PROSITE-ProRule" id="PRU01211"/>
    </source>
</evidence>
<name>A0A3M6U872_POCDA</name>
<evidence type="ECO:0000256" key="3">
    <source>
        <dbReference type="ARBA" id="ARBA00022670"/>
    </source>
</evidence>
<reference evidence="17 18" key="1">
    <citation type="journal article" date="2018" name="Sci. Rep.">
        <title>Comparative analysis of the Pocillopora damicornis genome highlights role of immune system in coral evolution.</title>
        <authorList>
            <person name="Cunning R."/>
            <person name="Bay R.A."/>
            <person name="Gillette P."/>
            <person name="Baker A.C."/>
            <person name="Traylor-Knowles N."/>
        </authorList>
    </citation>
    <scope>NUCLEOTIDE SEQUENCE [LARGE SCALE GENOMIC DNA]</scope>
    <source>
        <strain evidence="17">RSMAS</strain>
        <tissue evidence="17">Whole animal</tissue>
    </source>
</reference>
<dbReference type="SMART" id="SM00254">
    <property type="entry name" value="ShKT"/>
    <property type="match status" value="1"/>
</dbReference>
<evidence type="ECO:0000256" key="1">
    <source>
        <dbReference type="ARBA" id="ARBA00002657"/>
    </source>
</evidence>
<keyword evidence="18" id="KW-1185">Reference proteome</keyword>
<keyword evidence="6 13" id="KW-0378">Hydrolase</keyword>
<evidence type="ECO:0000259" key="16">
    <source>
        <dbReference type="PROSITE" id="PS51864"/>
    </source>
</evidence>
<feature type="disulfide bond" evidence="12">
    <location>
        <begin position="853"/>
        <end position="871"/>
    </location>
</feature>
<dbReference type="InterPro" id="IPR001506">
    <property type="entry name" value="Peptidase_M12A"/>
</dbReference>
<dbReference type="GO" id="GO:0004222">
    <property type="term" value="F:metalloendopeptidase activity"/>
    <property type="evidence" value="ECO:0007669"/>
    <property type="project" value="UniProtKB-UniRule"/>
</dbReference>
<feature type="signal peptide" evidence="14">
    <location>
        <begin position="1"/>
        <end position="30"/>
    </location>
</feature>
<dbReference type="SUPFAM" id="SSF55486">
    <property type="entry name" value="Metalloproteases ('zincins'), catalytic domain"/>
    <property type="match status" value="3"/>
</dbReference>
<keyword evidence="9" id="KW-0865">Zymogen</keyword>
<comment type="caution">
    <text evidence="17">The sequence shown here is derived from an EMBL/GenBank/DDBJ whole genome shotgun (WGS) entry which is preliminary data.</text>
</comment>
<dbReference type="PROSITE" id="PS51670">
    <property type="entry name" value="SHKT"/>
    <property type="match status" value="2"/>
</dbReference>
<feature type="domain" description="ShKT" evidence="15">
    <location>
        <begin position="844"/>
        <end position="879"/>
    </location>
</feature>
<feature type="chain" id="PRO_5017851136" description="Metalloendopeptidase" evidence="14">
    <location>
        <begin position="31"/>
        <end position="879"/>
    </location>
</feature>
<feature type="binding site" evidence="13">
    <location>
        <position position="716"/>
    </location>
    <ligand>
        <name>Zn(2+)</name>
        <dbReference type="ChEBI" id="CHEBI:29105"/>
        <note>catalytic</note>
    </ligand>
</feature>
<feature type="binding site" evidence="13">
    <location>
        <position position="436"/>
    </location>
    <ligand>
        <name>Zn(2+)</name>
        <dbReference type="ChEBI" id="CHEBI:29105"/>
        <note>catalytic</note>
    </ligand>
</feature>
<evidence type="ECO:0000313" key="18">
    <source>
        <dbReference type="Proteomes" id="UP000275408"/>
    </source>
</evidence>
<feature type="binding site" evidence="13">
    <location>
        <position position="440"/>
    </location>
    <ligand>
        <name>Zn(2+)</name>
        <dbReference type="ChEBI" id="CHEBI:29105"/>
        <note>catalytic</note>
    </ligand>
</feature>
<comment type="function">
    <text evidence="1">Metalloprotease.</text>
</comment>
<evidence type="ECO:0000256" key="11">
    <source>
        <dbReference type="ARBA" id="ARBA00023180"/>
    </source>
</evidence>
<keyword evidence="3 13" id="KW-0645">Protease</keyword>
<dbReference type="EMBL" id="RCHS01002033">
    <property type="protein sequence ID" value="RMX49892.1"/>
    <property type="molecule type" value="Genomic_DNA"/>
</dbReference>
<comment type="cofactor">
    <cofactor evidence="13 14">
        <name>Zn(2+)</name>
        <dbReference type="ChEBI" id="CHEBI:29105"/>
    </cofactor>
    <text evidence="13 14">Binds 1 zinc ion per subunit.</text>
</comment>
<feature type="binding site" evidence="13">
    <location>
        <position position="720"/>
    </location>
    <ligand>
        <name>Zn(2+)</name>
        <dbReference type="ChEBI" id="CHEBI:29105"/>
        <note>catalytic</note>
    </ligand>
</feature>
<dbReference type="Gene3D" id="3.40.390.10">
    <property type="entry name" value="Collagenase (Catalytic Domain)"/>
    <property type="match status" value="3"/>
</dbReference>
<dbReference type="Pfam" id="PF01400">
    <property type="entry name" value="Astacin"/>
    <property type="match status" value="3"/>
</dbReference>
<dbReference type="PRINTS" id="PR00480">
    <property type="entry name" value="ASTACIN"/>
</dbReference>
<feature type="disulfide bond" evidence="12">
    <location>
        <begin position="545"/>
        <end position="579"/>
    </location>
</feature>
<dbReference type="PANTHER" id="PTHR10127:SF780">
    <property type="entry name" value="METALLOENDOPEPTIDASE"/>
    <property type="match status" value="1"/>
</dbReference>
<feature type="domain" description="ShKT" evidence="15">
    <location>
        <begin position="545"/>
        <end position="579"/>
    </location>
</feature>
<feature type="domain" description="Peptidase M12A" evidence="16">
    <location>
        <begin position="62"/>
        <end position="261"/>
    </location>
</feature>
<feature type="domain" description="Peptidase M12A" evidence="16">
    <location>
        <begin position="340"/>
        <end position="540"/>
    </location>
</feature>
<evidence type="ECO:0000256" key="5">
    <source>
        <dbReference type="ARBA" id="ARBA00022729"/>
    </source>
</evidence>
<dbReference type="PROSITE" id="PS51864">
    <property type="entry name" value="ASTACIN"/>
    <property type="match status" value="3"/>
</dbReference>
<dbReference type="Proteomes" id="UP000275408">
    <property type="component" value="Unassembled WGS sequence"/>
</dbReference>
<evidence type="ECO:0000256" key="8">
    <source>
        <dbReference type="ARBA" id="ARBA00023049"/>
    </source>
</evidence>
<dbReference type="OrthoDB" id="5974102at2759"/>
<dbReference type="GO" id="GO:0008270">
    <property type="term" value="F:zinc ion binding"/>
    <property type="evidence" value="ECO:0007669"/>
    <property type="project" value="UniProtKB-UniRule"/>
</dbReference>
<sequence>MKQFHNFVSAPLGGIMKWLCLFVLCGVVFAKNPEEGDDLYEGDMILTADQRMAAEMGLDVDDPMGRGSTKNRQWPGGVMAYVIDSSLSRNSRAMNAIREGMEEWTSKTCIRFKKRTNERAYANFKVGSGCSSYVGRTGSRQDINLASGCWYRGIVAHEIGHALGFYHEQSRPDRDSYVTIMWDNIIERNKFNFNKYNRGTIDSLGTKYDYGSVMHYGSRAFSKNGRPTIVAKQSGVTLGQRRGISATDAQQMNLLYKSQCGGGGGGVGGGGGGGGNCQDKDNRCSGWTRYCSYHRYITMKWLGTILIFGVVLVASENADENIGIDDPDVYEGDMILDPDQRMAIELGLDVDNPFGRGSTINRQWPGASDSRAMAAIKAGMEQWTKNTCIQFKPRTTESSYANFKLGKGCSSYVGRTGRKQDINLARGCWYTGIVAHEIGHALGFYHEQSRPDRDAHVTIMWDNIIEKNKFNFKKYSKSTIDSLKTPYDYGSVMHYGGRAFSKNGLPTIVPRQSNVKIGQRKGISKIDAKQMNLLYSQQCSGGSSCVDKNTNCPGWTKYCSTNDYVKQNCKKSCNITVLCAPHGHTADENEGIESKILVEGDMRLTKKQVYNIEHGLDVDSSRKRGSIADNSLWPNGLVPYEIHPSLSGIPRAVNAINQGLAEWTSKTCLRFKEREGESDYIIFGDGGGCWSYVGRRGGRQPISLSNGCWWRGTVTHEIAHALGFYHEQSRPDRDEFVTILWDNIETDKESNFRKYSRSTIDSLGTPYDYGSVMHYGAFAFSRNNQPTIVVKQTGQKIGQRNGLSPVDAEQANLLYRCGLRKETTTLPPTTTQPPKTTQPPTVSCTDNLSANLCNILKSAFTCVPSFVSSYCEKTCNKRC</sequence>
<dbReference type="GO" id="GO:0006508">
    <property type="term" value="P:proteolysis"/>
    <property type="evidence" value="ECO:0007669"/>
    <property type="project" value="UniProtKB-KW"/>
</dbReference>
<feature type="binding site" evidence="13">
    <location>
        <position position="446"/>
    </location>
    <ligand>
        <name>Zn(2+)</name>
        <dbReference type="ChEBI" id="CHEBI:29105"/>
        <note>catalytic</note>
    </ligand>
</feature>
<feature type="active site" evidence="13">
    <location>
        <position position="717"/>
    </location>
</feature>
<feature type="binding site" evidence="13">
    <location>
        <position position="167"/>
    </location>
    <ligand>
        <name>Zn(2+)</name>
        <dbReference type="ChEBI" id="CHEBI:29105"/>
        <note>catalytic</note>
    </ligand>
</feature>
<keyword evidence="10 12" id="KW-1015">Disulfide bond</keyword>
<dbReference type="SMART" id="SM00235">
    <property type="entry name" value="ZnMc"/>
    <property type="match status" value="3"/>
</dbReference>
<evidence type="ECO:0000256" key="4">
    <source>
        <dbReference type="ARBA" id="ARBA00022723"/>
    </source>
</evidence>
<evidence type="ECO:0000256" key="6">
    <source>
        <dbReference type="ARBA" id="ARBA00022801"/>
    </source>
</evidence>
<dbReference type="Pfam" id="PF01549">
    <property type="entry name" value="ShK"/>
    <property type="match status" value="2"/>
</dbReference>
<feature type="binding site" evidence="13">
    <location>
        <position position="161"/>
    </location>
    <ligand>
        <name>Zn(2+)</name>
        <dbReference type="ChEBI" id="CHEBI:29105"/>
        <note>catalytic</note>
    </ligand>
</feature>
<organism evidence="17 18">
    <name type="scientific">Pocillopora damicornis</name>
    <name type="common">Cauliflower coral</name>
    <name type="synonym">Millepora damicornis</name>
    <dbReference type="NCBI Taxonomy" id="46731"/>
    <lineage>
        <taxon>Eukaryota</taxon>
        <taxon>Metazoa</taxon>
        <taxon>Cnidaria</taxon>
        <taxon>Anthozoa</taxon>
        <taxon>Hexacorallia</taxon>
        <taxon>Scleractinia</taxon>
        <taxon>Astrocoeniina</taxon>
        <taxon>Pocilloporidae</taxon>
        <taxon>Pocillopora</taxon>
    </lineage>
</organism>
<dbReference type="CDD" id="cd04280">
    <property type="entry name" value="ZnMc_astacin_like"/>
    <property type="match status" value="3"/>
</dbReference>
<dbReference type="FunFam" id="3.40.390.10:FF:000015">
    <property type="entry name" value="Meprin A subunit"/>
    <property type="match status" value="3"/>
</dbReference>
<comment type="caution">
    <text evidence="12">Lacks conserved residue(s) required for the propagation of feature annotation.</text>
</comment>
<dbReference type="PANTHER" id="PTHR10127">
    <property type="entry name" value="DISCOIDIN, CUB, EGF, LAMININ , AND ZINC METALLOPROTEASE DOMAIN CONTAINING"/>
    <property type="match status" value="1"/>
</dbReference>
<keyword evidence="8 13" id="KW-0482">Metalloprotease</keyword>
<keyword evidence="5 14" id="KW-0732">Signal</keyword>
<keyword evidence="11" id="KW-0325">Glycoprotein</keyword>
<dbReference type="AlphaFoldDB" id="A0A3M6U872"/>
<protein>
    <recommendedName>
        <fullName evidence="14">Metalloendopeptidase</fullName>
        <ecNumber evidence="14">3.4.24.-</ecNumber>
    </recommendedName>
</protein>
<evidence type="ECO:0000256" key="2">
    <source>
        <dbReference type="ARBA" id="ARBA00022656"/>
    </source>
</evidence>
<dbReference type="InterPro" id="IPR003582">
    <property type="entry name" value="ShKT_dom"/>
</dbReference>
<dbReference type="InterPro" id="IPR006026">
    <property type="entry name" value="Peptidase_Metallo"/>
</dbReference>
<feature type="active site" evidence="13">
    <location>
        <position position="437"/>
    </location>
</feature>
<feature type="disulfide bond" evidence="12">
    <location>
        <begin position="862"/>
        <end position="875"/>
    </location>
</feature>
<feature type="domain" description="Peptidase M12A" evidence="16">
    <location>
        <begin position="621"/>
        <end position="818"/>
    </location>
</feature>
<feature type="binding site" evidence="13">
    <location>
        <position position="157"/>
    </location>
    <ligand>
        <name>Zn(2+)</name>
        <dbReference type="ChEBI" id="CHEBI:29105"/>
        <note>catalytic</note>
    </ligand>
</feature>
<evidence type="ECO:0000256" key="10">
    <source>
        <dbReference type="ARBA" id="ARBA00023157"/>
    </source>
</evidence>
<dbReference type="EC" id="3.4.24.-" evidence="14"/>
<evidence type="ECO:0000256" key="7">
    <source>
        <dbReference type="ARBA" id="ARBA00022833"/>
    </source>
</evidence>